<reference evidence="1 2" key="1">
    <citation type="submission" date="2021-03" db="EMBL/GenBank/DDBJ databases">
        <title>Genomic Encyclopedia of Type Strains, Phase IV (KMG-IV): sequencing the most valuable type-strain genomes for metagenomic binning, comparative biology and taxonomic classification.</title>
        <authorList>
            <person name="Goeker M."/>
        </authorList>
    </citation>
    <scope>NUCLEOTIDE SEQUENCE [LARGE SCALE GENOMIC DNA]</scope>
    <source>
        <strain evidence="1 2">DSM 25609</strain>
    </source>
</reference>
<evidence type="ECO:0000313" key="2">
    <source>
        <dbReference type="Proteomes" id="UP001519345"/>
    </source>
</evidence>
<evidence type="ECO:0000313" key="1">
    <source>
        <dbReference type="EMBL" id="MBP1970568.1"/>
    </source>
</evidence>
<gene>
    <name evidence="1" type="ORF">J2Z83_002689</name>
</gene>
<dbReference type="RefSeq" id="WP_209463693.1">
    <property type="nucleotide sequence ID" value="NZ_CP110224.1"/>
</dbReference>
<dbReference type="EMBL" id="JAGGKX010000014">
    <property type="protein sequence ID" value="MBP1970568.1"/>
    <property type="molecule type" value="Genomic_DNA"/>
</dbReference>
<evidence type="ECO:0008006" key="3">
    <source>
        <dbReference type="Google" id="ProtNLM"/>
    </source>
</evidence>
<sequence>MINKGDENYFPMKNVTGLCKMKNNTEEIINALVTRKIRIVFVDECKYTKTIRKL</sequence>
<comment type="caution">
    <text evidence="1">The sequence shown here is derived from an EMBL/GenBank/DDBJ whole genome shotgun (WGS) entry which is preliminary data.</text>
</comment>
<keyword evidence="2" id="KW-1185">Reference proteome</keyword>
<organism evidence="1 2">
    <name type="scientific">Virgibacillus natechei</name>
    <dbReference type="NCBI Taxonomy" id="1216297"/>
    <lineage>
        <taxon>Bacteria</taxon>
        <taxon>Bacillati</taxon>
        <taxon>Bacillota</taxon>
        <taxon>Bacilli</taxon>
        <taxon>Bacillales</taxon>
        <taxon>Bacillaceae</taxon>
        <taxon>Virgibacillus</taxon>
    </lineage>
</organism>
<name>A0ABS4II68_9BACI</name>
<proteinExistence type="predicted"/>
<dbReference type="Proteomes" id="UP001519345">
    <property type="component" value="Unassembled WGS sequence"/>
</dbReference>
<accession>A0ABS4II68</accession>
<protein>
    <recommendedName>
        <fullName evidence="3">Transposase</fullName>
    </recommendedName>
</protein>